<evidence type="ECO:0000313" key="2">
    <source>
        <dbReference type="Proteomes" id="UP001221898"/>
    </source>
</evidence>
<dbReference type="AlphaFoldDB" id="A0AAD7W8G0"/>
<dbReference type="Proteomes" id="UP001221898">
    <property type="component" value="Unassembled WGS sequence"/>
</dbReference>
<proteinExistence type="predicted"/>
<evidence type="ECO:0000313" key="1">
    <source>
        <dbReference type="EMBL" id="KAJ8387762.1"/>
    </source>
</evidence>
<organism evidence="1 2">
    <name type="scientific">Aldrovandia affinis</name>
    <dbReference type="NCBI Taxonomy" id="143900"/>
    <lineage>
        <taxon>Eukaryota</taxon>
        <taxon>Metazoa</taxon>
        <taxon>Chordata</taxon>
        <taxon>Craniata</taxon>
        <taxon>Vertebrata</taxon>
        <taxon>Euteleostomi</taxon>
        <taxon>Actinopterygii</taxon>
        <taxon>Neopterygii</taxon>
        <taxon>Teleostei</taxon>
        <taxon>Notacanthiformes</taxon>
        <taxon>Halosauridae</taxon>
        <taxon>Aldrovandia</taxon>
    </lineage>
</organism>
<accession>A0AAD7W8G0</accession>
<gene>
    <name evidence="1" type="ORF">AAFF_G00150630</name>
</gene>
<protein>
    <submittedName>
        <fullName evidence="1">Uncharacterized protein</fullName>
    </submittedName>
</protein>
<sequence>MTLRSTDQTGPCQFSAGFGKARLHPCSGEGALQAFGVEEFQQSARVLLGVASDDMRQLRSSWVLAACAH</sequence>
<dbReference type="EMBL" id="JAINUG010000206">
    <property type="protein sequence ID" value="KAJ8387762.1"/>
    <property type="molecule type" value="Genomic_DNA"/>
</dbReference>
<name>A0AAD7W8G0_9TELE</name>
<reference evidence="1" key="1">
    <citation type="journal article" date="2023" name="Science">
        <title>Genome structures resolve the early diversification of teleost fishes.</title>
        <authorList>
            <person name="Parey E."/>
            <person name="Louis A."/>
            <person name="Montfort J."/>
            <person name="Bouchez O."/>
            <person name="Roques C."/>
            <person name="Iampietro C."/>
            <person name="Lluch J."/>
            <person name="Castinel A."/>
            <person name="Donnadieu C."/>
            <person name="Desvignes T."/>
            <person name="Floi Bucao C."/>
            <person name="Jouanno E."/>
            <person name="Wen M."/>
            <person name="Mejri S."/>
            <person name="Dirks R."/>
            <person name="Jansen H."/>
            <person name="Henkel C."/>
            <person name="Chen W.J."/>
            <person name="Zahm M."/>
            <person name="Cabau C."/>
            <person name="Klopp C."/>
            <person name="Thompson A.W."/>
            <person name="Robinson-Rechavi M."/>
            <person name="Braasch I."/>
            <person name="Lecointre G."/>
            <person name="Bobe J."/>
            <person name="Postlethwait J.H."/>
            <person name="Berthelot C."/>
            <person name="Roest Crollius H."/>
            <person name="Guiguen Y."/>
        </authorList>
    </citation>
    <scope>NUCLEOTIDE SEQUENCE</scope>
    <source>
        <strain evidence="1">NC1722</strain>
    </source>
</reference>
<comment type="caution">
    <text evidence="1">The sequence shown here is derived from an EMBL/GenBank/DDBJ whole genome shotgun (WGS) entry which is preliminary data.</text>
</comment>
<keyword evidence="2" id="KW-1185">Reference proteome</keyword>